<dbReference type="EMBL" id="JABFTP020000186">
    <property type="protein sequence ID" value="KAL3290330.1"/>
    <property type="molecule type" value="Genomic_DNA"/>
</dbReference>
<dbReference type="Proteomes" id="UP001516400">
    <property type="component" value="Unassembled WGS sequence"/>
</dbReference>
<evidence type="ECO:0000313" key="2">
    <source>
        <dbReference type="Proteomes" id="UP001516400"/>
    </source>
</evidence>
<evidence type="ECO:0000313" key="1">
    <source>
        <dbReference type="EMBL" id="KAL3290330.1"/>
    </source>
</evidence>
<gene>
    <name evidence="1" type="ORF">HHI36_023674</name>
</gene>
<dbReference type="AlphaFoldDB" id="A0ABD2PJH8"/>
<proteinExistence type="predicted"/>
<accession>A0ABD2PJH8</accession>
<name>A0ABD2PJH8_9CUCU</name>
<organism evidence="1 2">
    <name type="scientific">Cryptolaemus montrouzieri</name>
    <dbReference type="NCBI Taxonomy" id="559131"/>
    <lineage>
        <taxon>Eukaryota</taxon>
        <taxon>Metazoa</taxon>
        <taxon>Ecdysozoa</taxon>
        <taxon>Arthropoda</taxon>
        <taxon>Hexapoda</taxon>
        <taxon>Insecta</taxon>
        <taxon>Pterygota</taxon>
        <taxon>Neoptera</taxon>
        <taxon>Endopterygota</taxon>
        <taxon>Coleoptera</taxon>
        <taxon>Polyphaga</taxon>
        <taxon>Cucujiformia</taxon>
        <taxon>Coccinelloidea</taxon>
        <taxon>Coccinellidae</taxon>
        <taxon>Scymninae</taxon>
        <taxon>Scymnini</taxon>
        <taxon>Cryptolaemus</taxon>
    </lineage>
</organism>
<reference evidence="1 2" key="1">
    <citation type="journal article" date="2021" name="BMC Biol.">
        <title>Horizontally acquired antibacterial genes associated with adaptive radiation of ladybird beetles.</title>
        <authorList>
            <person name="Li H.S."/>
            <person name="Tang X.F."/>
            <person name="Huang Y.H."/>
            <person name="Xu Z.Y."/>
            <person name="Chen M.L."/>
            <person name="Du X.Y."/>
            <person name="Qiu B.Y."/>
            <person name="Chen P.T."/>
            <person name="Zhang W."/>
            <person name="Slipinski A."/>
            <person name="Escalona H.E."/>
            <person name="Waterhouse R.M."/>
            <person name="Zwick A."/>
            <person name="Pang H."/>
        </authorList>
    </citation>
    <scope>NUCLEOTIDE SEQUENCE [LARGE SCALE GENOMIC DNA]</scope>
    <source>
        <strain evidence="1">SYSU2018</strain>
    </source>
</reference>
<protein>
    <submittedName>
        <fullName evidence="1">Uncharacterized protein</fullName>
    </submittedName>
</protein>
<keyword evidence="2" id="KW-1185">Reference proteome</keyword>
<comment type="caution">
    <text evidence="1">The sequence shown here is derived from an EMBL/GenBank/DDBJ whole genome shotgun (WGS) entry which is preliminary data.</text>
</comment>
<sequence>MVGTQDTGFIKDSQVDTSQDTQTTILNDLLKEKTNLKNENELLRKLDFNREEQIKLIEFRIGVLEDTVVETKKTDAEMTLHPKNRLNIRRNLSSWRNRDSTHLTTQNNILADFMK</sequence>